<feature type="region of interest" description="Disordered" evidence="1">
    <location>
        <begin position="183"/>
        <end position="223"/>
    </location>
</feature>
<reference evidence="2 3" key="1">
    <citation type="submission" date="2017-04" db="EMBL/GenBank/DDBJ databases">
        <title>Draft genome sequence of Tuber borchii Vittad., a whitish edible truffle.</title>
        <authorList>
            <consortium name="DOE Joint Genome Institute"/>
            <person name="Murat C."/>
            <person name="Kuo A."/>
            <person name="Barry K.W."/>
            <person name="Clum A."/>
            <person name="Dockter R.B."/>
            <person name="Fauchery L."/>
            <person name="Iotti M."/>
            <person name="Kohler A."/>
            <person name="Labutti K."/>
            <person name="Lindquist E.A."/>
            <person name="Lipzen A."/>
            <person name="Ohm R.A."/>
            <person name="Wang M."/>
            <person name="Grigoriev I.V."/>
            <person name="Zambonelli A."/>
            <person name="Martin F.M."/>
        </authorList>
    </citation>
    <scope>NUCLEOTIDE SEQUENCE [LARGE SCALE GENOMIC DNA]</scope>
    <source>
        <strain evidence="2 3">Tbo3840</strain>
    </source>
</reference>
<dbReference type="AlphaFoldDB" id="A0A2T6ZLB9"/>
<evidence type="ECO:0000256" key="1">
    <source>
        <dbReference type="SAM" id="MobiDB-lite"/>
    </source>
</evidence>
<evidence type="ECO:0000313" key="2">
    <source>
        <dbReference type="EMBL" id="PUU76273.1"/>
    </source>
</evidence>
<feature type="compositionally biased region" description="Pro residues" evidence="1">
    <location>
        <begin position="15"/>
        <end position="25"/>
    </location>
</feature>
<dbReference type="Proteomes" id="UP000244722">
    <property type="component" value="Unassembled WGS sequence"/>
</dbReference>
<name>A0A2T6ZLB9_TUBBO</name>
<protein>
    <submittedName>
        <fullName evidence="2">Uncharacterized protein</fullName>
    </submittedName>
</protein>
<evidence type="ECO:0000313" key="3">
    <source>
        <dbReference type="Proteomes" id="UP000244722"/>
    </source>
</evidence>
<gene>
    <name evidence="2" type="ORF">B9Z19DRAFT_259965</name>
</gene>
<proteinExistence type="predicted"/>
<dbReference type="STRING" id="42251.A0A2T6ZLB9"/>
<accession>A0A2T6ZLB9</accession>
<dbReference type="EMBL" id="NESQ01000193">
    <property type="protein sequence ID" value="PUU76273.1"/>
    <property type="molecule type" value="Genomic_DNA"/>
</dbReference>
<sequence length="246" mass="27306">MQVYYYSPSNSPRFTLPPPPPPPRKQLLLPPTPTIPVSRYPSTATVRYTILSIPPPSHPFQTLPILDSSRTSRSPLLTFPSCPVSCHLFPKPRSCIKIYPPCSFILPPSLSNPPFSHIPLHRKKKTESKIKNPSASDSRPHPLTHLQTITITIPKKPFFSAYATSLAPKDAVLRESVKPGPPFSAHALNPSTIPTPPFPSLTSSSLPRPRYPPTALLSTTPHTDQYWRPASSVKLARRNRLRNPTV</sequence>
<organism evidence="2 3">
    <name type="scientific">Tuber borchii</name>
    <name type="common">White truffle</name>
    <dbReference type="NCBI Taxonomy" id="42251"/>
    <lineage>
        <taxon>Eukaryota</taxon>
        <taxon>Fungi</taxon>
        <taxon>Dikarya</taxon>
        <taxon>Ascomycota</taxon>
        <taxon>Pezizomycotina</taxon>
        <taxon>Pezizomycetes</taxon>
        <taxon>Pezizales</taxon>
        <taxon>Tuberaceae</taxon>
        <taxon>Tuber</taxon>
    </lineage>
</organism>
<feature type="region of interest" description="Disordered" evidence="1">
    <location>
        <begin position="1"/>
        <end position="25"/>
    </location>
</feature>
<keyword evidence="3" id="KW-1185">Reference proteome</keyword>
<comment type="caution">
    <text evidence="2">The sequence shown here is derived from an EMBL/GenBank/DDBJ whole genome shotgun (WGS) entry which is preliminary data.</text>
</comment>